<dbReference type="AlphaFoldDB" id="A0A2K6DDH6"/>
<dbReference type="GO" id="GO:0005634">
    <property type="term" value="C:nucleus"/>
    <property type="evidence" value="ECO:0007669"/>
    <property type="project" value="Ensembl"/>
</dbReference>
<dbReference type="Pfam" id="PF15673">
    <property type="entry name" value="Ciart"/>
    <property type="match status" value="2"/>
</dbReference>
<dbReference type="Proteomes" id="UP000233120">
    <property type="component" value="Unassembled WGS sequence"/>
</dbReference>
<proteinExistence type="predicted"/>
<sequence length="347" mass="37372">MDSPSSISSYSSYSLSSSFPTSPVNSDFGFPSDNEREDKGAHGPRPDTVGQRGGSRPSPGPIRCRHRSKVSSNQHTPSHPEQRGSASPMAGSGAKRSRDGELETSLNIQGCTTEGDLLFAQKCKELQGFIPPLTDLLNGLKMGRFERGLSSFQQSVAMDRIQRIVGVLQKPQMHFPSHHSDSAASSPASPMEKMDQTQLGHLALKPKQPWHLTEWPAMNLTWIHTTPICNPPLSSPGTISFSHGPLGTGTGIGVILFLQHGVQPFTHSAPATPVPPTTASPVIPGEPMKLSGEGPRCYSLPVTLPSDWSYNLSPPSLPTLAREMTKGHREQQRSHAPVAPDAHLLNL</sequence>
<gene>
    <name evidence="2" type="primary">CIART</name>
</gene>
<feature type="compositionally biased region" description="Basic and acidic residues" evidence="1">
    <location>
        <begin position="324"/>
        <end position="333"/>
    </location>
</feature>
<feature type="region of interest" description="Disordered" evidence="1">
    <location>
        <begin position="324"/>
        <end position="347"/>
    </location>
</feature>
<keyword evidence="3" id="KW-1185">Reference proteome</keyword>
<dbReference type="GeneTree" id="ENSGT00390000018360"/>
<dbReference type="GO" id="GO:0070888">
    <property type="term" value="F:E-box binding"/>
    <property type="evidence" value="ECO:0007669"/>
    <property type="project" value="Ensembl"/>
</dbReference>
<evidence type="ECO:0000313" key="2">
    <source>
        <dbReference type="Ensembl" id="ENSMNEP00000033971.1"/>
    </source>
</evidence>
<organism evidence="2 3">
    <name type="scientific">Macaca nemestrina</name>
    <name type="common">Pig-tailed macaque</name>
    <dbReference type="NCBI Taxonomy" id="9545"/>
    <lineage>
        <taxon>Eukaryota</taxon>
        <taxon>Metazoa</taxon>
        <taxon>Chordata</taxon>
        <taxon>Craniata</taxon>
        <taxon>Vertebrata</taxon>
        <taxon>Euteleostomi</taxon>
        <taxon>Mammalia</taxon>
        <taxon>Eutheria</taxon>
        <taxon>Euarchontoglires</taxon>
        <taxon>Primates</taxon>
        <taxon>Haplorrhini</taxon>
        <taxon>Catarrhini</taxon>
        <taxon>Cercopithecidae</taxon>
        <taxon>Cercopithecinae</taxon>
        <taxon>Macaca</taxon>
    </lineage>
</organism>
<protein>
    <submittedName>
        <fullName evidence="2">Circadian associated repressor of transcription</fullName>
    </submittedName>
</protein>
<evidence type="ECO:0000313" key="3">
    <source>
        <dbReference type="Proteomes" id="UP000233120"/>
    </source>
</evidence>
<dbReference type="InterPro" id="IPR031373">
    <property type="entry name" value="Ciart"/>
</dbReference>
<dbReference type="Bgee" id="ENSMNEG00000040203">
    <property type="expression patterns" value="Expressed in cerebellum and 7 other cell types or tissues"/>
</dbReference>
<dbReference type="Ensembl" id="ENSMNET00000058418.1">
    <property type="protein sequence ID" value="ENSMNEP00000033971.1"/>
    <property type="gene ID" value="ENSMNEG00000040203.1"/>
</dbReference>
<dbReference type="GO" id="GO:0032922">
    <property type="term" value="P:circadian regulation of gene expression"/>
    <property type="evidence" value="ECO:0007669"/>
    <property type="project" value="Ensembl"/>
</dbReference>
<dbReference type="PANTHER" id="PTHR35441">
    <property type="entry name" value="CIRCADIAN-ASSOCIATED TRANSCRIPTIONAL REPRESSOR"/>
    <property type="match status" value="1"/>
</dbReference>
<evidence type="ECO:0000256" key="1">
    <source>
        <dbReference type="SAM" id="MobiDB-lite"/>
    </source>
</evidence>
<dbReference type="STRING" id="9545.ENSMNEP00000033971"/>
<feature type="region of interest" description="Disordered" evidence="1">
    <location>
        <begin position="1"/>
        <end position="107"/>
    </location>
</feature>
<reference evidence="2" key="1">
    <citation type="submission" date="2025-08" db="UniProtKB">
        <authorList>
            <consortium name="Ensembl"/>
        </authorList>
    </citation>
    <scope>IDENTIFICATION</scope>
</reference>
<feature type="compositionally biased region" description="Low complexity" evidence="1">
    <location>
        <begin position="1"/>
        <end position="26"/>
    </location>
</feature>
<dbReference type="OMA" id="REMTVGH"/>
<dbReference type="GO" id="GO:0045475">
    <property type="term" value="P:locomotor rhythm"/>
    <property type="evidence" value="ECO:0007669"/>
    <property type="project" value="Ensembl"/>
</dbReference>
<dbReference type="PANTHER" id="PTHR35441:SF1">
    <property type="entry name" value="CIRCADIAN-ASSOCIATED TRANSCRIPTIONAL REPRESSOR"/>
    <property type="match status" value="1"/>
</dbReference>
<accession>A0A2K6DDH6</accession>
<feature type="compositionally biased region" description="Polar residues" evidence="1">
    <location>
        <begin position="70"/>
        <end position="79"/>
    </location>
</feature>
<feature type="region of interest" description="Disordered" evidence="1">
    <location>
        <begin position="173"/>
        <end position="195"/>
    </location>
</feature>
<reference evidence="2" key="2">
    <citation type="submission" date="2025-09" db="UniProtKB">
        <authorList>
            <consortium name="Ensembl"/>
        </authorList>
    </citation>
    <scope>IDENTIFICATION</scope>
</reference>
<dbReference type="GO" id="GO:0045892">
    <property type="term" value="P:negative regulation of DNA-templated transcription"/>
    <property type="evidence" value="ECO:0007669"/>
    <property type="project" value="Ensembl"/>
</dbReference>
<name>A0A2K6DDH6_MACNE</name>
<feature type="compositionally biased region" description="Basic and acidic residues" evidence="1">
    <location>
        <begin position="33"/>
        <end position="45"/>
    </location>
</feature>